<proteinExistence type="inferred from homology"/>
<protein>
    <recommendedName>
        <fullName evidence="12">ATP-dependent 6-phosphofructokinase</fullName>
        <shortName evidence="12">ATP-PFK</shortName>
        <shortName evidence="12">Phosphofructokinase</shortName>
        <ecNumber evidence="12">2.7.1.11</ecNumber>
    </recommendedName>
    <alternativeName>
        <fullName evidence="12">Phosphohexokinase</fullName>
    </alternativeName>
</protein>
<feature type="binding site" evidence="12">
    <location>
        <position position="179"/>
    </location>
    <ligand>
        <name>Mg(2+)</name>
        <dbReference type="ChEBI" id="CHEBI:18420"/>
        <note>catalytic</note>
    </ligand>
</feature>
<dbReference type="OrthoDB" id="9802503at2"/>
<feature type="binding site" evidence="12">
    <location>
        <position position="308"/>
    </location>
    <ligand>
        <name>substrate</name>
    </ligand>
</feature>
<evidence type="ECO:0000256" key="7">
    <source>
        <dbReference type="ARBA" id="ARBA00022840"/>
    </source>
</evidence>
<evidence type="ECO:0000256" key="10">
    <source>
        <dbReference type="ARBA" id="ARBA00048070"/>
    </source>
</evidence>
<dbReference type="InterPro" id="IPR022953">
    <property type="entry name" value="ATP_PFK"/>
</dbReference>
<evidence type="ECO:0000256" key="1">
    <source>
        <dbReference type="ARBA" id="ARBA00001946"/>
    </source>
</evidence>
<comment type="catalytic activity">
    <reaction evidence="11">
        <text>beta-D-fructose 6-phosphate + diphosphate = beta-D-fructose 1,6-bisphosphate + phosphate + H(+)</text>
        <dbReference type="Rhea" id="RHEA:13613"/>
        <dbReference type="ChEBI" id="CHEBI:15378"/>
        <dbReference type="ChEBI" id="CHEBI:32966"/>
        <dbReference type="ChEBI" id="CHEBI:33019"/>
        <dbReference type="ChEBI" id="CHEBI:43474"/>
        <dbReference type="ChEBI" id="CHEBI:57634"/>
        <dbReference type="EC" id="2.7.1.90"/>
    </reaction>
</comment>
<dbReference type="NCBIfam" id="NF005301">
    <property type="entry name" value="PRK06830.1"/>
    <property type="match status" value="1"/>
</dbReference>
<evidence type="ECO:0000256" key="2">
    <source>
        <dbReference type="ARBA" id="ARBA00003138"/>
    </source>
</evidence>
<dbReference type="Gene3D" id="3.40.50.450">
    <property type="match status" value="1"/>
</dbReference>
<dbReference type="GO" id="GO:0005524">
    <property type="term" value="F:ATP binding"/>
    <property type="evidence" value="ECO:0007669"/>
    <property type="project" value="UniProtKB-KW"/>
</dbReference>
<comment type="subunit">
    <text evidence="12">Homodimer.</text>
</comment>
<keyword evidence="6 12" id="KW-0418">Kinase</keyword>
<dbReference type="EC" id="2.7.1.11" evidence="12"/>
<evidence type="ECO:0000256" key="3">
    <source>
        <dbReference type="ARBA" id="ARBA00022679"/>
    </source>
</evidence>
<sequence length="441" mass="48765">MTHDDFKVKVLGRAEVKSKLTPSSLSDGTAFGFIENDDRVLINTTLSNYKQDVETSKTPISFEIAGPHEYLYFNPSNTKVAIVTCGGLCPGVNNVIQSVVNQLYYRYKVKQIVGIRYGYEGFIAKYNHQEVELTPQSVDKIHFFGGTVLGTSRGDQDIVQIVDRLSKLNINILFCIGGDGTLRGAHAIHQEIHRRNLNISVAGIPKTIDNDINFIDKSFGFETAFTIANDIIRYAHNEAIGAYNGIAIVKLMGRNSGFIAAHAALSVHEVNLVLIPEMAFDMDGSNGFLNVLQRRLENRHHALIVVAEGAGQHFFDSATLEKDASGNIKNKDIGLFLKEKITEEFEAKGFPFVLKYIDPSYIIRSAPANANDSKFCGLLAQNAVHAAMAGKTDFVVGHWNSNFTLLPIPISVSKRKEIDVEGELWWNVIETTGQPASMKKQ</sequence>
<dbReference type="Pfam" id="PF00365">
    <property type="entry name" value="PFK"/>
    <property type="match status" value="1"/>
</dbReference>
<feature type="site" description="Important for substrate specificity; cannot use PPi as phosphoryl donor" evidence="12">
    <location>
        <position position="180"/>
    </location>
</feature>
<dbReference type="PIRSF" id="PIRSF000534">
    <property type="entry name" value="PPi_PFK_TP0108"/>
    <property type="match status" value="1"/>
</dbReference>
<keyword evidence="5 12" id="KW-0547">Nucleotide-binding</keyword>
<keyword evidence="4 12" id="KW-0479">Metal-binding</keyword>
<comment type="function">
    <text evidence="12">Catalyzes the phosphorylation of D-fructose 6-phosphate to fructose 1,6-bisphosphate by ATP, the first committing step of glycolysis.</text>
</comment>
<evidence type="ECO:0000256" key="5">
    <source>
        <dbReference type="ARBA" id="ARBA00022741"/>
    </source>
</evidence>
<comment type="subcellular location">
    <subcellularLocation>
        <location evidence="12">Cytoplasm</location>
    </subcellularLocation>
</comment>
<reference evidence="14 15" key="1">
    <citation type="submission" date="2016-09" db="EMBL/GenBank/DDBJ databases">
        <authorList>
            <person name="Capua I."/>
            <person name="De Benedictis P."/>
            <person name="Joannis T."/>
            <person name="Lombin L.H."/>
            <person name="Cattoli G."/>
        </authorList>
    </citation>
    <scope>NUCLEOTIDE SEQUENCE [LARGE SCALE GENOMIC DNA]</scope>
    <source>
        <strain evidence="14 15">A7P-90m</strain>
    </source>
</reference>
<dbReference type="RefSeq" id="WP_092439698.1">
    <property type="nucleotide sequence ID" value="NZ_FMYP01000055.1"/>
</dbReference>
<dbReference type="InterPro" id="IPR000023">
    <property type="entry name" value="Phosphofructokinase_dom"/>
</dbReference>
<evidence type="ECO:0000313" key="14">
    <source>
        <dbReference type="EMBL" id="SDC83535.1"/>
    </source>
</evidence>
<keyword evidence="12" id="KW-0963">Cytoplasm</keyword>
<keyword evidence="3 12" id="KW-0808">Transferase</keyword>
<dbReference type="InterPro" id="IPR050929">
    <property type="entry name" value="PFKA"/>
</dbReference>
<comment type="pathway">
    <text evidence="12">Carbohydrate degradation; glycolysis; D-glyceraldehyde 3-phosphate and glycerone phosphate from D-glucose: step 3/4.</text>
</comment>
<dbReference type="UniPathway" id="UPA00109">
    <property type="reaction ID" value="UER00182"/>
</dbReference>
<accession>A0A1G6PVY1</accession>
<feature type="binding site" evidence="12">
    <location>
        <begin position="153"/>
        <end position="154"/>
    </location>
    <ligand>
        <name>ATP</name>
        <dbReference type="ChEBI" id="CHEBI:30616"/>
    </ligand>
</feature>
<feature type="binding site" evidence="12">
    <location>
        <begin position="361"/>
        <end position="364"/>
    </location>
    <ligand>
        <name>substrate</name>
    </ligand>
</feature>
<dbReference type="InterPro" id="IPR012004">
    <property type="entry name" value="PyroP-dep_PFK_TP0108"/>
</dbReference>
<feature type="binding site" evidence="12">
    <location>
        <position position="87"/>
    </location>
    <ligand>
        <name>ATP</name>
        <dbReference type="ChEBI" id="CHEBI:30616"/>
    </ligand>
</feature>
<feature type="binding site" evidence="12">
    <location>
        <begin position="252"/>
        <end position="254"/>
    </location>
    <ligand>
        <name>substrate</name>
    </ligand>
</feature>
<comment type="function">
    <text evidence="2">Catalyzes the phosphorylation of D-fructose 6-phosphate, the first committing step of glycolysis. Uses inorganic phosphate (PPi) as phosphoryl donor instead of ATP like common ATP-dependent phosphofructokinases (ATP-PFKs), which renders the reaction reversible, and can thus function both in glycolysis and gluconeogenesis. Consistently, PPi-PFK can replace the enzymes of both the forward (ATP-PFK) and reverse (fructose-bisphosphatase (FBPase)) reactions.</text>
</comment>
<dbReference type="EMBL" id="FMYP01000055">
    <property type="protein sequence ID" value="SDC83535.1"/>
    <property type="molecule type" value="Genomic_DNA"/>
</dbReference>
<dbReference type="GO" id="GO:0046872">
    <property type="term" value="F:metal ion binding"/>
    <property type="evidence" value="ECO:0007669"/>
    <property type="project" value="UniProtKB-KW"/>
</dbReference>
<dbReference type="PANTHER" id="PTHR45770">
    <property type="entry name" value="ATP-DEPENDENT 6-PHOSPHOFRUCTOKINASE 1"/>
    <property type="match status" value="1"/>
</dbReference>
<evidence type="ECO:0000256" key="6">
    <source>
        <dbReference type="ARBA" id="ARBA00022777"/>
    </source>
</evidence>
<feature type="binding site" evidence="12">
    <location>
        <begin position="178"/>
        <end position="181"/>
    </location>
    <ligand>
        <name>ATP</name>
        <dbReference type="ChEBI" id="CHEBI:30616"/>
    </ligand>
</feature>
<dbReference type="FunFam" id="3.40.50.450:FF:000002">
    <property type="entry name" value="ATP-dependent 6-phosphofructokinase"/>
    <property type="match status" value="1"/>
</dbReference>
<dbReference type="STRING" id="1640674.SAMN05216323_10555"/>
<dbReference type="PRINTS" id="PR00476">
    <property type="entry name" value="PHFRCTKINASE"/>
</dbReference>
<name>A0A1G6PVY1_9BACT</name>
<keyword evidence="8 12" id="KW-0460">Magnesium</keyword>
<comment type="cofactor">
    <cofactor evidence="1 12">
        <name>Mg(2+)</name>
        <dbReference type="ChEBI" id="CHEBI:18420"/>
    </cofactor>
</comment>
<dbReference type="GO" id="GO:0003872">
    <property type="term" value="F:6-phosphofructokinase activity"/>
    <property type="evidence" value="ECO:0007669"/>
    <property type="project" value="UniProtKB-UniRule"/>
</dbReference>
<feature type="active site" description="Proton acceptor" evidence="12">
    <location>
        <position position="209"/>
    </location>
</feature>
<dbReference type="Proteomes" id="UP000199452">
    <property type="component" value="Unassembled WGS sequence"/>
</dbReference>
<keyword evidence="7 12" id="KW-0067">ATP-binding</keyword>
<dbReference type="SUPFAM" id="SSF53784">
    <property type="entry name" value="Phosphofructokinase"/>
    <property type="match status" value="1"/>
</dbReference>
<evidence type="ECO:0000256" key="4">
    <source>
        <dbReference type="ARBA" id="ARBA00022723"/>
    </source>
</evidence>
<comment type="similarity">
    <text evidence="12">Belongs to the phosphofructokinase type A (PFKA) family. PPi-dependent PFK group II subfamily. Atypical ATP-dependent clade 'X' sub-subfamily.</text>
</comment>
<dbReference type="HAMAP" id="MF_01981">
    <property type="entry name" value="Phosphofructokinase_II_X"/>
    <property type="match status" value="1"/>
</dbReference>
<dbReference type="GO" id="GO:0006002">
    <property type="term" value="P:fructose 6-phosphate metabolic process"/>
    <property type="evidence" value="ECO:0007669"/>
    <property type="project" value="InterPro"/>
</dbReference>
<comment type="catalytic activity">
    <reaction evidence="10 12">
        <text>beta-D-fructose 6-phosphate + ATP = beta-D-fructose 1,6-bisphosphate + ADP + H(+)</text>
        <dbReference type="Rhea" id="RHEA:16109"/>
        <dbReference type="ChEBI" id="CHEBI:15378"/>
        <dbReference type="ChEBI" id="CHEBI:30616"/>
        <dbReference type="ChEBI" id="CHEBI:32966"/>
        <dbReference type="ChEBI" id="CHEBI:57634"/>
        <dbReference type="ChEBI" id="CHEBI:456216"/>
        <dbReference type="EC" id="2.7.1.11"/>
    </reaction>
</comment>
<evidence type="ECO:0000259" key="13">
    <source>
        <dbReference type="Pfam" id="PF00365"/>
    </source>
</evidence>
<gene>
    <name evidence="12" type="primary">pfkA</name>
    <name evidence="14" type="ORF">SAMN05216323_10555</name>
</gene>
<dbReference type="GO" id="GO:0047334">
    <property type="term" value="F:diphosphate-fructose-6-phosphate 1-phosphotransferase activity"/>
    <property type="evidence" value="ECO:0007669"/>
    <property type="project" value="UniProtKB-EC"/>
</dbReference>
<dbReference type="GO" id="GO:0005737">
    <property type="term" value="C:cytoplasm"/>
    <property type="evidence" value="ECO:0007669"/>
    <property type="project" value="UniProtKB-SubCell"/>
</dbReference>
<keyword evidence="15" id="KW-1185">Reference proteome</keyword>
<feature type="domain" description="Phosphofructokinase" evidence="13">
    <location>
        <begin position="79"/>
        <end position="386"/>
    </location>
</feature>
<evidence type="ECO:0000256" key="9">
    <source>
        <dbReference type="ARBA" id="ARBA00023152"/>
    </source>
</evidence>
<keyword evidence="9 12" id="KW-0324">Glycolysis</keyword>
<evidence type="ECO:0000256" key="11">
    <source>
        <dbReference type="ARBA" id="ARBA00048072"/>
    </source>
</evidence>
<evidence type="ECO:0000256" key="12">
    <source>
        <dbReference type="HAMAP-Rule" id="MF_01981"/>
    </source>
</evidence>
<dbReference type="AlphaFoldDB" id="A0A1G6PVY1"/>
<evidence type="ECO:0000256" key="8">
    <source>
        <dbReference type="ARBA" id="ARBA00022842"/>
    </source>
</evidence>
<evidence type="ECO:0000313" key="15">
    <source>
        <dbReference type="Proteomes" id="UP000199452"/>
    </source>
</evidence>
<dbReference type="InterPro" id="IPR035966">
    <property type="entry name" value="PKF_sf"/>
</dbReference>
<feature type="binding site" evidence="12">
    <location>
        <begin position="207"/>
        <end position="209"/>
    </location>
    <ligand>
        <name>substrate</name>
    </ligand>
</feature>
<organism evidence="14 15">
    <name type="scientific">Williamwhitmania taraxaci</name>
    <dbReference type="NCBI Taxonomy" id="1640674"/>
    <lineage>
        <taxon>Bacteria</taxon>
        <taxon>Pseudomonadati</taxon>
        <taxon>Bacteroidota</taxon>
        <taxon>Bacteroidia</taxon>
        <taxon>Bacteroidales</taxon>
        <taxon>Williamwhitmaniaceae</taxon>
        <taxon>Williamwhitmania</taxon>
    </lineage>
</organism>